<organism evidence="1 2">
    <name type="scientific">Dallia pectoralis</name>
    <name type="common">Alaska blackfish</name>
    <dbReference type="NCBI Taxonomy" id="75939"/>
    <lineage>
        <taxon>Eukaryota</taxon>
        <taxon>Metazoa</taxon>
        <taxon>Chordata</taxon>
        <taxon>Craniata</taxon>
        <taxon>Vertebrata</taxon>
        <taxon>Euteleostomi</taxon>
        <taxon>Actinopterygii</taxon>
        <taxon>Neopterygii</taxon>
        <taxon>Teleostei</taxon>
        <taxon>Protacanthopterygii</taxon>
        <taxon>Esociformes</taxon>
        <taxon>Umbridae</taxon>
        <taxon>Dallia</taxon>
    </lineage>
</organism>
<evidence type="ECO:0000313" key="1">
    <source>
        <dbReference type="EMBL" id="KAJ8001714.1"/>
    </source>
</evidence>
<name>A0ACC2GDF4_DALPE</name>
<dbReference type="Proteomes" id="UP001157502">
    <property type="component" value="Chromosome 14"/>
</dbReference>
<dbReference type="EMBL" id="CM055741">
    <property type="protein sequence ID" value="KAJ8001714.1"/>
    <property type="molecule type" value="Genomic_DNA"/>
</dbReference>
<reference evidence="1" key="1">
    <citation type="submission" date="2021-05" db="EMBL/GenBank/DDBJ databases">
        <authorList>
            <person name="Pan Q."/>
            <person name="Jouanno E."/>
            <person name="Zahm M."/>
            <person name="Klopp C."/>
            <person name="Cabau C."/>
            <person name="Louis A."/>
            <person name="Berthelot C."/>
            <person name="Parey E."/>
            <person name="Roest Crollius H."/>
            <person name="Montfort J."/>
            <person name="Robinson-Rechavi M."/>
            <person name="Bouchez O."/>
            <person name="Lampietro C."/>
            <person name="Lopez Roques C."/>
            <person name="Donnadieu C."/>
            <person name="Postlethwait J."/>
            <person name="Bobe J."/>
            <person name="Dillon D."/>
            <person name="Chandos A."/>
            <person name="von Hippel F."/>
            <person name="Guiguen Y."/>
        </authorList>
    </citation>
    <scope>NUCLEOTIDE SEQUENCE</scope>
    <source>
        <strain evidence="1">YG-Jan2019</strain>
    </source>
</reference>
<comment type="caution">
    <text evidence="1">The sequence shown here is derived from an EMBL/GenBank/DDBJ whole genome shotgun (WGS) entry which is preliminary data.</text>
</comment>
<keyword evidence="2" id="KW-1185">Reference proteome</keyword>
<proteinExistence type="predicted"/>
<sequence>MTVVTPRSLPRMHLRGGRADAGDSCFLCTLPGYTDGERVCVCSGVAETLRCQQDVPRPQVCEQHCPTAHRSVTQRTVESQGTEDCTFPIGWGGQRIAEGEVGRRRLRQICVAVDSFKYICNSAMDTGLVEKEFCLLVKPGAVLQVSTRWCCFCKIPLASASDLCWRAAVLSKAVL</sequence>
<gene>
    <name evidence="1" type="ORF">DPEC_G00172320</name>
</gene>
<accession>A0ACC2GDF4</accession>
<protein>
    <submittedName>
        <fullName evidence="1">Uncharacterized protein</fullName>
    </submittedName>
</protein>
<evidence type="ECO:0000313" key="2">
    <source>
        <dbReference type="Proteomes" id="UP001157502"/>
    </source>
</evidence>